<protein>
    <submittedName>
        <fullName evidence="1">Iron-only hydrogenase system regulator</fullName>
    </submittedName>
</protein>
<dbReference type="AlphaFoldDB" id="A0A923NNE8"/>
<evidence type="ECO:0000313" key="2">
    <source>
        <dbReference type="Proteomes" id="UP000602647"/>
    </source>
</evidence>
<dbReference type="EMBL" id="JACRYT010000012">
    <property type="protein sequence ID" value="MBC6680342.1"/>
    <property type="molecule type" value="Genomic_DNA"/>
</dbReference>
<dbReference type="Proteomes" id="UP000602647">
    <property type="component" value="Unassembled WGS sequence"/>
</dbReference>
<dbReference type="SUPFAM" id="SSF55021">
    <property type="entry name" value="ACT-like"/>
    <property type="match status" value="1"/>
</dbReference>
<name>A0A923NNE8_9FIRM</name>
<comment type="caution">
    <text evidence="1">The sequence shown here is derived from an EMBL/GenBank/DDBJ whole genome shotgun (WGS) entry which is preliminary data.</text>
</comment>
<organism evidence="1 2">
    <name type="scientific">Zhenpiania hominis</name>
    <dbReference type="NCBI Taxonomy" id="2763644"/>
    <lineage>
        <taxon>Bacteria</taxon>
        <taxon>Bacillati</taxon>
        <taxon>Bacillota</taxon>
        <taxon>Clostridia</taxon>
        <taxon>Peptostreptococcales</taxon>
        <taxon>Anaerovoracaceae</taxon>
        <taxon>Zhenpiania</taxon>
    </lineage>
</organism>
<reference evidence="1" key="1">
    <citation type="submission" date="2020-08" db="EMBL/GenBank/DDBJ databases">
        <title>Genome public.</title>
        <authorList>
            <person name="Liu C."/>
            <person name="Sun Q."/>
        </authorList>
    </citation>
    <scope>NUCLEOTIDE SEQUENCE</scope>
    <source>
        <strain evidence="1">BX12</strain>
    </source>
</reference>
<dbReference type="Gene3D" id="3.30.70.1150">
    <property type="entry name" value="ACT-like. Chain A, domain 2"/>
    <property type="match status" value="1"/>
</dbReference>
<keyword evidence="2" id="KW-1185">Reference proteome</keyword>
<proteinExistence type="predicted"/>
<dbReference type="InterPro" id="IPR023860">
    <property type="entry name" value="FeFe-hyd_TM1266"/>
</dbReference>
<dbReference type="Pfam" id="PF21699">
    <property type="entry name" value="TM1266-like"/>
    <property type="match status" value="1"/>
</dbReference>
<gene>
    <name evidence="1" type="ORF">H9L42_10975</name>
</gene>
<dbReference type="InterPro" id="IPR045865">
    <property type="entry name" value="ACT-like_dom_sf"/>
</dbReference>
<dbReference type="InterPro" id="IPR027271">
    <property type="entry name" value="Acetolactate_synth/TF_NikR_C"/>
</dbReference>
<dbReference type="RefSeq" id="WP_187303440.1">
    <property type="nucleotide sequence ID" value="NZ_CBCTON010000028.1"/>
</dbReference>
<evidence type="ECO:0000313" key="1">
    <source>
        <dbReference type="EMBL" id="MBC6680342.1"/>
    </source>
</evidence>
<dbReference type="NCBIfam" id="TIGR03959">
    <property type="entry name" value="hyd_TM1266"/>
    <property type="match status" value="1"/>
</dbReference>
<accession>A0A923NNE8</accession>
<sequence>METRTALIGIVVEDMNSVDKLNSILHEYKDSIIGRMGIPHPSKELSIISIAMEAPADTISALSGKLGALPGITTKTIYAKA</sequence>